<feature type="region of interest" description="Disordered" evidence="1">
    <location>
        <begin position="1"/>
        <end position="106"/>
    </location>
</feature>
<reference evidence="2" key="1">
    <citation type="submission" date="2019-11" db="UniProtKB">
        <authorList>
            <consortium name="WormBaseParasite"/>
        </authorList>
    </citation>
    <scope>IDENTIFICATION</scope>
</reference>
<name>A0A5K3G5W6_MESCO</name>
<dbReference type="AlphaFoldDB" id="A0A5K3G5W6"/>
<accession>A0A5K3G5W6</accession>
<evidence type="ECO:0000313" key="2">
    <source>
        <dbReference type="WBParaSite" id="MCU_014912-RA"/>
    </source>
</evidence>
<protein>
    <submittedName>
        <fullName evidence="2">Pleckstrin and Sec7 domain containing</fullName>
    </submittedName>
</protein>
<dbReference type="WBParaSite" id="MCU_014912-RA">
    <property type="protein sequence ID" value="MCU_014912-RA"/>
    <property type="gene ID" value="MCU_014912"/>
</dbReference>
<evidence type="ECO:0000256" key="1">
    <source>
        <dbReference type="SAM" id="MobiDB-lite"/>
    </source>
</evidence>
<feature type="compositionally biased region" description="Polar residues" evidence="1">
    <location>
        <begin position="92"/>
        <end position="101"/>
    </location>
</feature>
<feature type="compositionally biased region" description="Low complexity" evidence="1">
    <location>
        <begin position="35"/>
        <end position="48"/>
    </location>
</feature>
<proteinExistence type="predicted"/>
<organism evidence="2">
    <name type="scientific">Mesocestoides corti</name>
    <name type="common">Flatworm</name>
    <dbReference type="NCBI Taxonomy" id="53468"/>
    <lineage>
        <taxon>Eukaryota</taxon>
        <taxon>Metazoa</taxon>
        <taxon>Spiralia</taxon>
        <taxon>Lophotrochozoa</taxon>
        <taxon>Platyhelminthes</taxon>
        <taxon>Cestoda</taxon>
        <taxon>Eucestoda</taxon>
        <taxon>Cyclophyllidea</taxon>
        <taxon>Mesocestoididae</taxon>
        <taxon>Mesocestoides</taxon>
    </lineage>
</organism>
<sequence>EPDLHTQREVTGGLRQVQSGPDFTLDHSSELGPHQTATEAQQAATRTANRFSEDTNKDAATSPLPPSSPCRRCCRHASFSTGHFHTGRGGSDTPSSPTLQLETAEVEERDPLQLAEAAEWTELGGVM</sequence>